<dbReference type="Proteomes" id="UP001140234">
    <property type="component" value="Unassembled WGS sequence"/>
</dbReference>
<reference evidence="1" key="1">
    <citation type="submission" date="2022-07" db="EMBL/GenBank/DDBJ databases">
        <title>Phylogenomic reconstructions and comparative analyses of Kickxellomycotina fungi.</title>
        <authorList>
            <person name="Reynolds N.K."/>
            <person name="Stajich J.E."/>
            <person name="Barry K."/>
            <person name="Grigoriev I.V."/>
            <person name="Crous P."/>
            <person name="Smith M.E."/>
        </authorList>
    </citation>
    <scope>NUCLEOTIDE SEQUENCE</scope>
    <source>
        <strain evidence="1">CBS 109366</strain>
    </source>
</reference>
<comment type="caution">
    <text evidence="1">The sequence shown here is derived from an EMBL/GenBank/DDBJ whole genome shotgun (WGS) entry which is preliminary data.</text>
</comment>
<sequence>MVESISGSDRLRVFFAGLAASVVSKGVSATLNAPVERSRMLLQLQGFPGHIPRAQRYSGVVSALGRIPREQGVAALWRGNLASVLRAAPPYCLNAVLAGRYKALFPRYSSATDYWKWFVTNIASGALAGAMSLLLVYPLDLAYTLMALDVGAGAARQFRGLRHCLATVYRHGGVGALYCGFGMSVAGIIVYRAVYFGAYDLVKQMLARGARRPSLFVSWLAATGVSAVAALATYPLSTVGRHLMMQAGAGTLAYAGAVDCARALFAAGGIWAFYGGVHVPLLNLVAAPVLSVLYSRAKTVLSA</sequence>
<evidence type="ECO:0000313" key="2">
    <source>
        <dbReference type="Proteomes" id="UP001140234"/>
    </source>
</evidence>
<evidence type="ECO:0000313" key="1">
    <source>
        <dbReference type="EMBL" id="KAJ2775050.1"/>
    </source>
</evidence>
<protein>
    <submittedName>
        <fullName evidence="1">ADP/ATP carrier protein</fullName>
    </submittedName>
</protein>
<name>A0ACC1K7F1_9FUNG</name>
<proteinExistence type="predicted"/>
<organism evidence="1 2">
    <name type="scientific">Coemansia nantahalensis</name>
    <dbReference type="NCBI Taxonomy" id="2789366"/>
    <lineage>
        <taxon>Eukaryota</taxon>
        <taxon>Fungi</taxon>
        <taxon>Fungi incertae sedis</taxon>
        <taxon>Zoopagomycota</taxon>
        <taxon>Kickxellomycotina</taxon>
        <taxon>Kickxellomycetes</taxon>
        <taxon>Kickxellales</taxon>
        <taxon>Kickxellaceae</taxon>
        <taxon>Coemansia</taxon>
    </lineage>
</organism>
<gene>
    <name evidence="1" type="primary">PET9_2</name>
    <name evidence="1" type="ORF">IWQ57_000557</name>
</gene>
<accession>A0ACC1K7F1</accession>
<keyword evidence="2" id="KW-1185">Reference proteome</keyword>
<dbReference type="EMBL" id="JANBUJ010000043">
    <property type="protein sequence ID" value="KAJ2775050.1"/>
    <property type="molecule type" value="Genomic_DNA"/>
</dbReference>